<comment type="caution">
    <text evidence="2">The sequence shown here is derived from an EMBL/GenBank/DDBJ whole genome shotgun (WGS) entry which is preliminary data.</text>
</comment>
<dbReference type="Gene3D" id="3.40.50.1820">
    <property type="entry name" value="alpha/beta hydrolase"/>
    <property type="match status" value="1"/>
</dbReference>
<dbReference type="SUPFAM" id="SSF53474">
    <property type="entry name" value="alpha/beta-Hydrolases"/>
    <property type="match status" value="1"/>
</dbReference>
<protein>
    <submittedName>
        <fullName evidence="2">Uncharacterized protein</fullName>
    </submittedName>
</protein>
<reference evidence="2 3" key="1">
    <citation type="submission" date="2020-12" db="EMBL/GenBank/DDBJ databases">
        <title>Metabolic potential, ecology and presence of endohyphal bacteria is reflected in genomic diversity of Mucoromycotina.</title>
        <authorList>
            <person name="Muszewska A."/>
            <person name="Okrasinska A."/>
            <person name="Steczkiewicz K."/>
            <person name="Drgas O."/>
            <person name="Orlowska M."/>
            <person name="Perlinska-Lenart U."/>
            <person name="Aleksandrzak-Piekarczyk T."/>
            <person name="Szatraj K."/>
            <person name="Zielenkiewicz U."/>
            <person name="Pilsyk S."/>
            <person name="Malc E."/>
            <person name="Mieczkowski P."/>
            <person name="Kruszewska J.S."/>
            <person name="Biernat P."/>
            <person name="Pawlowska J."/>
        </authorList>
    </citation>
    <scope>NUCLEOTIDE SEQUENCE [LARGE SCALE GENOMIC DNA]</scope>
    <source>
        <strain evidence="2 3">CBS 142.35</strain>
    </source>
</reference>
<evidence type="ECO:0000313" key="3">
    <source>
        <dbReference type="Proteomes" id="UP000646827"/>
    </source>
</evidence>
<proteinExistence type="predicted"/>
<feature type="region of interest" description="Disordered" evidence="1">
    <location>
        <begin position="165"/>
        <end position="185"/>
    </location>
</feature>
<gene>
    <name evidence="2" type="ORF">INT45_011480</name>
</gene>
<dbReference type="Proteomes" id="UP000646827">
    <property type="component" value="Unassembled WGS sequence"/>
</dbReference>
<accession>A0A8H7VEW1</accession>
<dbReference type="OrthoDB" id="6495301at2759"/>
<sequence>MNLTLFQYLITSIQHIPTYFIYLKWRYWIIGSRFHRIIRRNIIYSKTESNTCQLDIYYPDTSLSSQTPIIIFLYGSILPPHSTYYILFANTLRELGYIVIIPNFQHERHIQLAIKWAYRHACEKHLDPEMIYLMGHGTGAQKAIHLVLNDVLKKAKCYINALPSNSSTDSDNSGKHDPSSSIVNNNNNSIISNTNEDHLYDFLPPIEGLLLFAGIYDRKEQSDNPLQLIKENRYLFETSRDLIDFFPRILFVHGEKDTIISVEESMTMYSILGDVLPPDQRDEVDVRMRLYKKLNHNQCITSLMSTSSYDRMNKLLSQDIKEFIDLPTPHHEDN</sequence>
<name>A0A8H7VEW1_9FUNG</name>
<dbReference type="InterPro" id="IPR029058">
    <property type="entry name" value="AB_hydrolase_fold"/>
</dbReference>
<evidence type="ECO:0000256" key="1">
    <source>
        <dbReference type="SAM" id="MobiDB-lite"/>
    </source>
</evidence>
<evidence type="ECO:0000313" key="2">
    <source>
        <dbReference type="EMBL" id="KAG2220476.1"/>
    </source>
</evidence>
<dbReference type="EMBL" id="JAEPRB010000139">
    <property type="protein sequence ID" value="KAG2220476.1"/>
    <property type="molecule type" value="Genomic_DNA"/>
</dbReference>
<organism evidence="2 3">
    <name type="scientific">Circinella minor</name>
    <dbReference type="NCBI Taxonomy" id="1195481"/>
    <lineage>
        <taxon>Eukaryota</taxon>
        <taxon>Fungi</taxon>
        <taxon>Fungi incertae sedis</taxon>
        <taxon>Mucoromycota</taxon>
        <taxon>Mucoromycotina</taxon>
        <taxon>Mucoromycetes</taxon>
        <taxon>Mucorales</taxon>
        <taxon>Lichtheimiaceae</taxon>
        <taxon>Circinella</taxon>
    </lineage>
</organism>
<dbReference type="AlphaFoldDB" id="A0A8H7VEW1"/>
<keyword evidence="3" id="KW-1185">Reference proteome</keyword>